<protein>
    <recommendedName>
        <fullName evidence="4">PBP family phospholipid-binding protein</fullName>
    </recommendedName>
</protein>
<comment type="similarity">
    <text evidence="1">Belongs to the UPF0098 family.</text>
</comment>
<dbReference type="Gene3D" id="3.90.280.10">
    <property type="entry name" value="PEBP-like"/>
    <property type="match status" value="1"/>
</dbReference>
<reference evidence="2 3" key="1">
    <citation type="submission" date="2018-08" db="EMBL/GenBank/DDBJ databases">
        <title>Sequencing the genomes of 1000 actinobacteria strains.</title>
        <authorList>
            <person name="Klenk H.-P."/>
        </authorList>
    </citation>
    <scope>NUCLEOTIDE SEQUENCE [LARGE SCALE GENOMIC DNA]</scope>
    <source>
        <strain evidence="2 3">DSM 43927</strain>
    </source>
</reference>
<keyword evidence="3" id="KW-1185">Reference proteome</keyword>
<dbReference type="AlphaFoldDB" id="A0A3D9STX8"/>
<accession>A0A3D9STX8</accession>
<gene>
    <name evidence="2" type="ORF">DFJ69_4932</name>
</gene>
<evidence type="ECO:0000256" key="1">
    <source>
        <dbReference type="ARBA" id="ARBA00007120"/>
    </source>
</evidence>
<proteinExistence type="inferred from homology"/>
<organism evidence="2 3">
    <name type="scientific">Thermomonospora umbrina</name>
    <dbReference type="NCBI Taxonomy" id="111806"/>
    <lineage>
        <taxon>Bacteria</taxon>
        <taxon>Bacillati</taxon>
        <taxon>Actinomycetota</taxon>
        <taxon>Actinomycetes</taxon>
        <taxon>Streptosporangiales</taxon>
        <taxon>Thermomonosporaceae</taxon>
        <taxon>Thermomonospora</taxon>
    </lineage>
</organism>
<evidence type="ECO:0000313" key="3">
    <source>
        <dbReference type="Proteomes" id="UP000256661"/>
    </source>
</evidence>
<dbReference type="InterPro" id="IPR008914">
    <property type="entry name" value="PEBP"/>
</dbReference>
<dbReference type="InterPro" id="IPR005247">
    <property type="entry name" value="YbhB_YbcL/LppC-like"/>
</dbReference>
<evidence type="ECO:0000313" key="2">
    <source>
        <dbReference type="EMBL" id="REE99419.1"/>
    </source>
</evidence>
<dbReference type="Pfam" id="PF01161">
    <property type="entry name" value="PBP"/>
    <property type="match status" value="1"/>
</dbReference>
<name>A0A3D9STX8_9ACTN</name>
<sequence>MCIPPGSVGTTRVMHEMELRSAAFTDHAPIPDDYSHDAGDVSPPLEWEDVPDEAVELVLVCEDPDAPTGTFSHWLLAGIPPENDGIDTGETIADATAGRNDYGTPGYGGPHPPVGDDPHRYFFRVAALGEPSGLEPGFTIDDLRDAIEEKVVGAGTLVGTFGR</sequence>
<dbReference type="InterPro" id="IPR036610">
    <property type="entry name" value="PEBP-like_sf"/>
</dbReference>
<evidence type="ECO:0008006" key="4">
    <source>
        <dbReference type="Google" id="ProtNLM"/>
    </source>
</evidence>
<dbReference type="PANTHER" id="PTHR30289:SF1">
    <property type="entry name" value="PEBP (PHOSPHATIDYLETHANOLAMINE-BINDING PROTEIN) FAMILY PROTEIN"/>
    <property type="match status" value="1"/>
</dbReference>
<dbReference type="PANTHER" id="PTHR30289">
    <property type="entry name" value="UNCHARACTERIZED PROTEIN YBCL-RELATED"/>
    <property type="match status" value="1"/>
</dbReference>
<dbReference type="CDD" id="cd00865">
    <property type="entry name" value="PEBP_bact_arch"/>
    <property type="match status" value="1"/>
</dbReference>
<dbReference type="Proteomes" id="UP000256661">
    <property type="component" value="Unassembled WGS sequence"/>
</dbReference>
<dbReference type="NCBIfam" id="TIGR00481">
    <property type="entry name" value="YbhB/YbcL family Raf kinase inhibitor-like protein"/>
    <property type="match status" value="1"/>
</dbReference>
<dbReference type="SUPFAM" id="SSF49777">
    <property type="entry name" value="PEBP-like"/>
    <property type="match status" value="1"/>
</dbReference>
<dbReference type="EMBL" id="QTTT01000001">
    <property type="protein sequence ID" value="REE99419.1"/>
    <property type="molecule type" value="Genomic_DNA"/>
</dbReference>
<comment type="caution">
    <text evidence="2">The sequence shown here is derived from an EMBL/GenBank/DDBJ whole genome shotgun (WGS) entry which is preliminary data.</text>
</comment>